<dbReference type="RefSeq" id="WP_025345732.1">
    <property type="nucleotide sequence ID" value="NZ_CP007201.1"/>
</dbReference>
<accession>A0AA86E0L9</accession>
<dbReference type="Pfam" id="PF13115">
    <property type="entry name" value="YtkA"/>
    <property type="match status" value="1"/>
</dbReference>
<feature type="domain" description="YtkA-like" evidence="2">
    <location>
        <begin position="67"/>
        <end position="143"/>
    </location>
</feature>
<dbReference type="EMBL" id="CP007201">
    <property type="protein sequence ID" value="AHJ13890.1"/>
    <property type="molecule type" value="Genomic_DNA"/>
</dbReference>
<dbReference type="AlphaFoldDB" id="A0AA86E0L9"/>
<keyword evidence="1" id="KW-0472">Membrane</keyword>
<evidence type="ECO:0000256" key="1">
    <source>
        <dbReference type="SAM" id="Phobius"/>
    </source>
</evidence>
<dbReference type="PROSITE" id="PS51257">
    <property type="entry name" value="PROKAR_LIPOPROTEIN"/>
    <property type="match status" value="1"/>
</dbReference>
<keyword evidence="1" id="KW-1133">Transmembrane helix</keyword>
<feature type="transmembrane region" description="Helical" evidence="1">
    <location>
        <begin position="12"/>
        <end position="30"/>
    </location>
</feature>
<sequence>MDKAKSEHTYYPHVVIGMIIGCVISCGFTIKIAMDNPVEMDTFYMEKYQQVDHSINTILELQEKFNAKFDLAYSTEKFVIGQNSITIRLSDKSGQPVNDANVMMMLSRPDSNKENKEMKPSHVENGNYTFGPFEITKPGRWQILSKIDVGEFKGYHKNEAYAAQ</sequence>
<keyword evidence="1" id="KW-0812">Transmembrane</keyword>
<protein>
    <submittedName>
        <fullName evidence="3">FixH domain-containing protein</fullName>
    </submittedName>
</protein>
<dbReference type="InterPro" id="IPR032693">
    <property type="entry name" value="YtkA-like_dom"/>
</dbReference>
<evidence type="ECO:0000259" key="2">
    <source>
        <dbReference type="Pfam" id="PF13115"/>
    </source>
</evidence>
<dbReference type="KEGG" id="smul:SMUL_2649"/>
<name>A0AA86E0L9_SULMK</name>
<proteinExistence type="predicted"/>
<reference evidence="3 4" key="1">
    <citation type="journal article" date="2014" name="Environ. Microbiol.">
        <title>Insights into organohalide respiration and the versatile catabolism of Sulfurospirillum multivorans gained from comparative genomics and physiological studies.</title>
        <authorList>
            <person name="Goris T."/>
            <person name="Schubert T."/>
            <person name="Gadkari J."/>
            <person name="Wubet T."/>
            <person name="Tarkka M."/>
            <person name="Buscot F."/>
            <person name="Adrian L."/>
            <person name="Diekert G."/>
        </authorList>
    </citation>
    <scope>NUCLEOTIDE SEQUENCE [LARGE SCALE GENOMIC DNA]</scope>
    <source>
        <strain evidence="4">DM 12446 / JCM 15788 / NBRC 109480</strain>
    </source>
</reference>
<dbReference type="Proteomes" id="UP000019322">
    <property type="component" value="Chromosome"/>
</dbReference>
<gene>
    <name evidence="3" type="ORF">SMUL_2649</name>
</gene>
<organism evidence="3 4">
    <name type="scientific">Sulfurospirillum multivorans (strain DM 12446 / JCM 15788 / NBRC 109480)</name>
    <dbReference type="NCBI Taxonomy" id="1150621"/>
    <lineage>
        <taxon>Bacteria</taxon>
        <taxon>Pseudomonadati</taxon>
        <taxon>Campylobacterota</taxon>
        <taxon>Epsilonproteobacteria</taxon>
        <taxon>Campylobacterales</taxon>
        <taxon>Sulfurospirillaceae</taxon>
        <taxon>Sulfurospirillum</taxon>
    </lineage>
</organism>
<evidence type="ECO:0000313" key="4">
    <source>
        <dbReference type="Proteomes" id="UP000019322"/>
    </source>
</evidence>
<evidence type="ECO:0000313" key="3">
    <source>
        <dbReference type="EMBL" id="AHJ13890.1"/>
    </source>
</evidence>